<reference evidence="3" key="1">
    <citation type="submission" date="2019-08" db="EMBL/GenBank/DDBJ databases">
        <authorList>
            <person name="Kucharzyk K."/>
            <person name="Murdoch R.W."/>
            <person name="Higgins S."/>
            <person name="Loffler F."/>
        </authorList>
    </citation>
    <scope>NUCLEOTIDE SEQUENCE</scope>
</reference>
<keyword evidence="2" id="KW-0472">Membrane</keyword>
<dbReference type="EC" id="2.7.8.5" evidence="3"/>
<name>A0A644XCG5_9ZZZZ</name>
<dbReference type="Gene3D" id="1.20.120.1760">
    <property type="match status" value="1"/>
</dbReference>
<accession>A0A644XCG5</accession>
<comment type="caution">
    <text evidence="3">The sequence shown here is derived from an EMBL/GenBank/DDBJ whole genome shotgun (WGS) entry which is preliminary data.</text>
</comment>
<evidence type="ECO:0000256" key="2">
    <source>
        <dbReference type="SAM" id="Phobius"/>
    </source>
</evidence>
<keyword evidence="1 3" id="KW-0808">Transferase</keyword>
<keyword evidence="2" id="KW-1133">Transmembrane helix</keyword>
<evidence type="ECO:0000313" key="3">
    <source>
        <dbReference type="EMBL" id="MPM11883.1"/>
    </source>
</evidence>
<feature type="transmembrane region" description="Helical" evidence="2">
    <location>
        <begin position="87"/>
        <end position="105"/>
    </location>
</feature>
<sequence length="181" mass="20332">MKKLFPNLLTLLRIFGSGVLLFLAPLKPPFLAVYFLCGVSDILDGFLARRWNVSSHAGALLDSVADFILVSVLLYVFIPYYNWPNWILIWIAAIALIRITALIVCRIRFRKFAFLHTVSNKATGAALLCFPFLLWLFGLNPTAIFLCVLSSISALEELTIQIVSAHLNRDIISILHINKSL</sequence>
<dbReference type="PROSITE" id="PS00379">
    <property type="entry name" value="CDP_ALCOHOL_P_TRANSF"/>
    <property type="match status" value="1"/>
</dbReference>
<protein>
    <submittedName>
        <fullName evidence="3">CDP-diacylglycerol--glycerol-3-phosphate 3-phosphatidyltransferase</fullName>
        <ecNumber evidence="3">2.7.8.5</ecNumber>
    </submittedName>
</protein>
<dbReference type="InterPro" id="IPR043130">
    <property type="entry name" value="CDP-OH_PTrfase_TM_dom"/>
</dbReference>
<keyword evidence="2" id="KW-0812">Transmembrane</keyword>
<evidence type="ECO:0000256" key="1">
    <source>
        <dbReference type="ARBA" id="ARBA00022679"/>
    </source>
</evidence>
<proteinExistence type="predicted"/>
<feature type="transmembrane region" description="Helical" evidence="2">
    <location>
        <begin position="59"/>
        <end position="81"/>
    </location>
</feature>
<dbReference type="GO" id="GO:0016020">
    <property type="term" value="C:membrane"/>
    <property type="evidence" value="ECO:0007669"/>
    <property type="project" value="InterPro"/>
</dbReference>
<dbReference type="AlphaFoldDB" id="A0A644XCG5"/>
<feature type="transmembrane region" description="Helical" evidence="2">
    <location>
        <begin position="125"/>
        <end position="152"/>
    </location>
</feature>
<dbReference type="EMBL" id="VSSQ01001893">
    <property type="protein sequence ID" value="MPM11883.1"/>
    <property type="molecule type" value="Genomic_DNA"/>
</dbReference>
<dbReference type="GO" id="GO:0008654">
    <property type="term" value="P:phospholipid biosynthetic process"/>
    <property type="evidence" value="ECO:0007669"/>
    <property type="project" value="InterPro"/>
</dbReference>
<dbReference type="Pfam" id="PF01066">
    <property type="entry name" value="CDP-OH_P_transf"/>
    <property type="match status" value="1"/>
</dbReference>
<dbReference type="GO" id="GO:0008444">
    <property type="term" value="F:CDP-diacylglycerol-glycerol-3-phosphate 3-phosphatidyltransferase activity"/>
    <property type="evidence" value="ECO:0007669"/>
    <property type="project" value="UniProtKB-EC"/>
</dbReference>
<dbReference type="InterPro" id="IPR048254">
    <property type="entry name" value="CDP_ALCOHOL_P_TRANSF_CS"/>
</dbReference>
<dbReference type="InterPro" id="IPR000462">
    <property type="entry name" value="CDP-OH_P_trans"/>
</dbReference>
<organism evidence="3">
    <name type="scientific">bioreactor metagenome</name>
    <dbReference type="NCBI Taxonomy" id="1076179"/>
    <lineage>
        <taxon>unclassified sequences</taxon>
        <taxon>metagenomes</taxon>
        <taxon>ecological metagenomes</taxon>
    </lineage>
</organism>
<gene>
    <name evidence="3" type="primary">pgsA_9</name>
    <name evidence="3" type="ORF">SDC9_58234</name>
</gene>